<protein>
    <submittedName>
        <fullName evidence="1">Uncharacterized protein</fullName>
    </submittedName>
</protein>
<dbReference type="EMBL" id="PZZZ01000002">
    <property type="protein sequence ID" value="PTM97653.1"/>
    <property type="molecule type" value="Genomic_DNA"/>
</dbReference>
<evidence type="ECO:0000313" key="1">
    <source>
        <dbReference type="EMBL" id="PTM97653.1"/>
    </source>
</evidence>
<accession>A0A2T5BFJ1</accession>
<reference evidence="1 2" key="1">
    <citation type="submission" date="2018-04" db="EMBL/GenBank/DDBJ databases">
        <title>Genomic Encyclopedia of Type Strains, Phase IV (KMG-IV): sequencing the most valuable type-strain genomes for metagenomic binning, comparative biology and taxonomic classification.</title>
        <authorList>
            <person name="Goeker M."/>
        </authorList>
    </citation>
    <scope>NUCLEOTIDE SEQUENCE [LARGE SCALE GENOMIC DNA]</scope>
    <source>
        <strain evidence="1 2">DSM 7138</strain>
    </source>
</reference>
<dbReference type="OrthoDB" id="505641at2"/>
<keyword evidence="2" id="KW-1185">Reference proteome</keyword>
<dbReference type="AlphaFoldDB" id="A0A2T5BFJ1"/>
<comment type="caution">
    <text evidence="1">The sequence shown here is derived from an EMBL/GenBank/DDBJ whole genome shotgun (WGS) entry which is preliminary data.</text>
</comment>
<name>A0A2T5BFJ1_MYCDI</name>
<dbReference type="Proteomes" id="UP000241247">
    <property type="component" value="Unassembled WGS sequence"/>
</dbReference>
<dbReference type="Gene3D" id="3.20.20.370">
    <property type="entry name" value="Glycoside hydrolase/deacetylase"/>
    <property type="match status" value="1"/>
</dbReference>
<dbReference type="RefSeq" id="WP_108001907.1">
    <property type="nucleotide sequence ID" value="NZ_JBHEEX010000001.1"/>
</dbReference>
<gene>
    <name evidence="1" type="ORF">C7449_102530</name>
</gene>
<organism evidence="1 2">
    <name type="scientific">Mycoplana dimorpha</name>
    <dbReference type="NCBI Taxonomy" id="28320"/>
    <lineage>
        <taxon>Bacteria</taxon>
        <taxon>Pseudomonadati</taxon>
        <taxon>Pseudomonadota</taxon>
        <taxon>Alphaproteobacteria</taxon>
        <taxon>Hyphomicrobiales</taxon>
        <taxon>Rhizobiaceae</taxon>
        <taxon>Mycoplana</taxon>
    </lineage>
</organism>
<sequence length="738" mass="80627">MTVNAQSGLFLLKLLAWLGSAAALLLLFYMQFAPALVHLTPVDGSRDVHPGRAFKVRIGNAAAVRHINVSLRNDAGDILPVTFDIDQTAKLITIEPVSMLEPSRAYTLCLSHLSETAWLRRMLGDGPTSVSCASFTTRAAPAPRPPKAGAVVLVVAGQHSALASYYDEILKAEGLNLFDSVPEEHFDPESIGRYGTIILAGAVLPPAQVQRLQDWTTNGGSLVAIQPSDDLLAMLCLSRTGKSVSKAYLRANAQVEAVRSFTHPLQIHGRIDLVGPRADCGTGTSGGGSSPLGGDTVAVAGLYETPFKPFPAPAIATRSWGRGTITGYFFDLAASVAHTRQGNPDWADQDRDGLAPRRPNDLFYPDYLDLDLIGVPQADEQQRLFANIILSKSHIPLPRLWYLPGNRRVVLIMVSDDHATSNGTASFFAKLSRRSDPNCRLERWECLRATSLMTPATHVAPDLVRTYHDQGFEFGVHVDTNCKNQDPAKLANTIRRQMDEFRDKYPFLEPQRTQRLHCIVWNGWTEAARVQQDEGIRFDMNYYSWPPGWLHGRPGFMTGSGLPMPFVTEDGSVLGIYQAATQLVNENKVPQREGVRTMIEAATGPDQFVSALVTHYDFSDDYGDILIDEAERHGVALISAAQMLTWLDGRNASGFTEINWHEGVLSFTQNVAPGAEEAHISLPLHSAAGRLVSLNCAGQALRFDEVDIKGLPVASFPARAGRCEATYGNAAQLGWIPN</sequence>
<proteinExistence type="predicted"/>
<evidence type="ECO:0000313" key="2">
    <source>
        <dbReference type="Proteomes" id="UP000241247"/>
    </source>
</evidence>